<name>A0A3L9M1L2_9FLAO</name>
<proteinExistence type="predicted"/>
<comment type="caution">
    <text evidence="1">The sequence shown here is derived from an EMBL/GenBank/DDBJ whole genome shotgun (WGS) entry which is preliminary data.</text>
</comment>
<keyword evidence="2" id="KW-1185">Reference proteome</keyword>
<evidence type="ECO:0000313" key="1">
    <source>
        <dbReference type="EMBL" id="RLZ06413.1"/>
    </source>
</evidence>
<evidence type="ECO:0008006" key="3">
    <source>
        <dbReference type="Google" id="ProtNLM"/>
    </source>
</evidence>
<evidence type="ECO:0000313" key="2">
    <source>
        <dbReference type="Proteomes" id="UP000275348"/>
    </source>
</evidence>
<accession>A0A3L9M1L2</accession>
<dbReference type="Proteomes" id="UP000275348">
    <property type="component" value="Unassembled WGS sequence"/>
</dbReference>
<gene>
    <name evidence="1" type="ORF">EAH69_13605</name>
</gene>
<dbReference type="RefSeq" id="WP_121935764.1">
    <property type="nucleotide sequence ID" value="NZ_RDOJ01000030.1"/>
</dbReference>
<organism evidence="1 2">
    <name type="scientific">Faecalibacter macacae</name>
    <dbReference type="NCBI Taxonomy" id="1859289"/>
    <lineage>
        <taxon>Bacteria</taxon>
        <taxon>Pseudomonadati</taxon>
        <taxon>Bacteroidota</taxon>
        <taxon>Flavobacteriia</taxon>
        <taxon>Flavobacteriales</taxon>
        <taxon>Weeksellaceae</taxon>
        <taxon>Faecalibacter</taxon>
    </lineage>
</organism>
<protein>
    <recommendedName>
        <fullName evidence="3">DUF4279 domain-containing protein</fullName>
    </recommendedName>
</protein>
<reference evidence="1 2" key="1">
    <citation type="submission" date="2018-10" db="EMBL/GenBank/DDBJ databases">
        <authorList>
            <person name="Chen X."/>
        </authorList>
    </citation>
    <scope>NUCLEOTIDE SEQUENCE [LARGE SCALE GENOMIC DNA]</scope>
    <source>
        <strain evidence="1 2">YIM 102668</strain>
    </source>
</reference>
<dbReference type="OrthoDB" id="1493843at2"/>
<sequence>MCILEIYSDTDSFKEFIKTTTLPNFKIDEKGEFTNSLKKRLNENYIISIKISNKEMDNLNGQINDAIQFLNINCIELEKLVSNHKVTFSYLRFGVLINENQAILRNYYPIELLRLVNRLNFEIETAIYNGNSFE</sequence>
<dbReference type="EMBL" id="RDOJ01000030">
    <property type="protein sequence ID" value="RLZ06413.1"/>
    <property type="molecule type" value="Genomic_DNA"/>
</dbReference>
<dbReference type="AlphaFoldDB" id="A0A3L9M1L2"/>